<accession>A0A392UU13</accession>
<protein>
    <submittedName>
        <fullName evidence="2">Uncharacterized protein</fullName>
    </submittedName>
</protein>
<dbReference type="Proteomes" id="UP000265520">
    <property type="component" value="Unassembled WGS sequence"/>
</dbReference>
<feature type="compositionally biased region" description="Polar residues" evidence="1">
    <location>
        <begin position="9"/>
        <end position="27"/>
    </location>
</feature>
<feature type="region of interest" description="Disordered" evidence="1">
    <location>
        <begin position="1"/>
        <end position="33"/>
    </location>
</feature>
<proteinExistence type="predicted"/>
<evidence type="ECO:0000313" key="3">
    <source>
        <dbReference type="Proteomes" id="UP000265520"/>
    </source>
</evidence>
<organism evidence="2 3">
    <name type="scientific">Trifolium medium</name>
    <dbReference type="NCBI Taxonomy" id="97028"/>
    <lineage>
        <taxon>Eukaryota</taxon>
        <taxon>Viridiplantae</taxon>
        <taxon>Streptophyta</taxon>
        <taxon>Embryophyta</taxon>
        <taxon>Tracheophyta</taxon>
        <taxon>Spermatophyta</taxon>
        <taxon>Magnoliopsida</taxon>
        <taxon>eudicotyledons</taxon>
        <taxon>Gunneridae</taxon>
        <taxon>Pentapetalae</taxon>
        <taxon>rosids</taxon>
        <taxon>fabids</taxon>
        <taxon>Fabales</taxon>
        <taxon>Fabaceae</taxon>
        <taxon>Papilionoideae</taxon>
        <taxon>50 kb inversion clade</taxon>
        <taxon>NPAAA clade</taxon>
        <taxon>Hologalegina</taxon>
        <taxon>IRL clade</taxon>
        <taxon>Trifolieae</taxon>
        <taxon>Trifolium</taxon>
    </lineage>
</organism>
<comment type="caution">
    <text evidence="2">The sequence shown here is derived from an EMBL/GenBank/DDBJ whole genome shotgun (WGS) entry which is preliminary data.</text>
</comment>
<name>A0A392UU13_9FABA</name>
<dbReference type="EMBL" id="LXQA010975364">
    <property type="protein sequence ID" value="MCI79518.1"/>
    <property type="molecule type" value="Genomic_DNA"/>
</dbReference>
<feature type="non-terminal residue" evidence="2">
    <location>
        <position position="63"/>
    </location>
</feature>
<reference evidence="2 3" key="1">
    <citation type="journal article" date="2018" name="Front. Plant Sci.">
        <title>Red Clover (Trifolium pratense) and Zigzag Clover (T. medium) - A Picture of Genomic Similarities and Differences.</title>
        <authorList>
            <person name="Dluhosova J."/>
            <person name="Istvanek J."/>
            <person name="Nedelnik J."/>
            <person name="Repkova J."/>
        </authorList>
    </citation>
    <scope>NUCLEOTIDE SEQUENCE [LARGE SCALE GENOMIC DNA]</scope>
    <source>
        <strain evidence="3">cv. 10/8</strain>
        <tissue evidence="2">Leaf</tissue>
    </source>
</reference>
<sequence>EMGKGKGTVATQPSSSHTAPATPQGDSPSAYDPLLNHMEFIDKAVNIMGDISSFSSVSTEELQ</sequence>
<keyword evidence="3" id="KW-1185">Reference proteome</keyword>
<evidence type="ECO:0000313" key="2">
    <source>
        <dbReference type="EMBL" id="MCI79518.1"/>
    </source>
</evidence>
<evidence type="ECO:0000256" key="1">
    <source>
        <dbReference type="SAM" id="MobiDB-lite"/>
    </source>
</evidence>
<feature type="non-terminal residue" evidence="2">
    <location>
        <position position="1"/>
    </location>
</feature>
<dbReference type="AlphaFoldDB" id="A0A392UU13"/>